<evidence type="ECO:0000313" key="2">
    <source>
        <dbReference type="Proteomes" id="UP000248790"/>
    </source>
</evidence>
<name>A0A327WY65_LARAB</name>
<protein>
    <submittedName>
        <fullName evidence="1">Uncharacterized protein</fullName>
    </submittedName>
</protein>
<dbReference type="OrthoDB" id="9946746at2"/>
<keyword evidence="2" id="KW-1185">Reference proteome</keyword>
<reference evidence="1 2" key="1">
    <citation type="submission" date="2018-06" db="EMBL/GenBank/DDBJ databases">
        <title>Genomic Encyclopedia of Archaeal and Bacterial Type Strains, Phase II (KMG-II): from individual species to whole genera.</title>
        <authorList>
            <person name="Goeker M."/>
        </authorList>
    </citation>
    <scope>NUCLEOTIDE SEQUENCE [LARGE SCALE GENOMIC DNA]</scope>
    <source>
        <strain evidence="1 2">DSM 21851</strain>
    </source>
</reference>
<comment type="caution">
    <text evidence="1">The sequence shown here is derived from an EMBL/GenBank/DDBJ whole genome shotgun (WGS) entry which is preliminary data.</text>
</comment>
<gene>
    <name evidence="1" type="ORF">LX87_02285</name>
</gene>
<sequence>MKRSDKITLLTSVLNGQVNGLKALKAQNQIQSMVAIARSDTFRNPSPDDRVSLSTSYRSGNNVRQEMSYAQFQDHIQKNKGFLLILPDNKRGRFFSEKTD</sequence>
<accession>A0A327WY65</accession>
<dbReference type="Proteomes" id="UP000248790">
    <property type="component" value="Unassembled WGS sequence"/>
</dbReference>
<organism evidence="1 2">
    <name type="scientific">Larkinella arboricola</name>
    <dbReference type="NCBI Taxonomy" id="643671"/>
    <lineage>
        <taxon>Bacteria</taxon>
        <taxon>Pseudomonadati</taxon>
        <taxon>Bacteroidota</taxon>
        <taxon>Cytophagia</taxon>
        <taxon>Cytophagales</taxon>
        <taxon>Spirosomataceae</taxon>
        <taxon>Larkinella</taxon>
    </lineage>
</organism>
<dbReference type="AlphaFoldDB" id="A0A327WY65"/>
<proteinExistence type="predicted"/>
<evidence type="ECO:0000313" key="1">
    <source>
        <dbReference type="EMBL" id="RAJ97385.1"/>
    </source>
</evidence>
<dbReference type="EMBL" id="QLMC01000003">
    <property type="protein sequence ID" value="RAJ97385.1"/>
    <property type="molecule type" value="Genomic_DNA"/>
</dbReference>
<dbReference type="RefSeq" id="WP_111628374.1">
    <property type="nucleotide sequence ID" value="NZ_QLMC01000003.1"/>
</dbReference>